<dbReference type="Pfam" id="PF00743">
    <property type="entry name" value="FMO-like"/>
    <property type="match status" value="4"/>
</dbReference>
<accession>A0ABN8ME26</accession>
<dbReference type="PANTHER" id="PTHR23023">
    <property type="entry name" value="DIMETHYLANILINE MONOOXYGENASE"/>
    <property type="match status" value="1"/>
</dbReference>
<evidence type="ECO:0000256" key="5">
    <source>
        <dbReference type="ARBA" id="ARBA00023002"/>
    </source>
</evidence>
<protein>
    <recommendedName>
        <fullName evidence="8">Flavin-containing monooxygenase</fullName>
    </recommendedName>
</protein>
<keyword evidence="5" id="KW-0560">Oxidoreductase</keyword>
<dbReference type="Proteomes" id="UP001159427">
    <property type="component" value="Unassembled WGS sequence"/>
</dbReference>
<evidence type="ECO:0008006" key="8">
    <source>
        <dbReference type="Google" id="ProtNLM"/>
    </source>
</evidence>
<sequence length="881" mass="102417">SSQFASFVSQEMYKAAKRVCVIGAGPSGMSALYQFKQLEMKGQEIPEIVCFDKQSDWGGLWKYSWQTGTDEYGEPVHGSMYQGLWTNGPKEAYELPDYTWKEHFGKPVPSYPPREIIYDYLQSRWSKNDLRPWIRFSHVVRQVTYNDSTNDFTVVVKDLSEDKVLPAERFDYVIVASGHFSVPKMPFFPGIDQFPGRVIHSHSFRNASHFKGKRVLVIGSSYSAEDIALQCLKYGAENIICCWRTRPMGFKWPPRITEKPMLTLIEESTVHFKDGSTAEVDDIILCTGYHYSLPFMEENLRLKTDNNLYPEGLYKSILWTRGGNNKVLYIGMQDQSYTFPMFDVQAKWVVNYIMGELKLPNKEEMETDSRKWITRMSELNDVDDRIDFQTAYLADLVKESNYGYDLDISEMLHAWHKTKLDNITTYRDQKRRVCVIGAGPSGMSALYKFKQLEMKRQEIPEIVCFEKQSDWGGLWNYSWRTDTDEYGEPVHGSMYQGLWTNAPKECYELPDYTFEDHFGKTIPSFTPREGLFTFLSCRWSKSKLRPWVHFSHVVRQVTYNDSTDDFTVVVKNLSEDEVLPAERFDYVIVATGHFSVPNIPSFPGIDQFPGRVIHSHSFRNASHFKSKRVLVIGSRNSAEDIALQCLKYGAENIICCWRTRPMGFKWPPQITEKPLLTKLEGSTVHFKDGSSAEVDDIILCTGYHYSFPFLEERLRLKTTNVLYPEGLYKSILWTRGGNDKVLYIGMVDQAYTFTMFDAQAKWVVKYIMGELKLPDKEEMESDSRNWITRMGELKDVHDRIDFQTAYVADLVKESRYSYDLDVSEMLHAWYKTKLDNITTYRDQSFTSKFTGHKASLSHTPFMEEFDDSMKHFLLKTEQRNL</sequence>
<evidence type="ECO:0000256" key="1">
    <source>
        <dbReference type="ARBA" id="ARBA00009183"/>
    </source>
</evidence>
<dbReference type="InterPro" id="IPR020946">
    <property type="entry name" value="Flavin_mOase-like"/>
</dbReference>
<organism evidence="6 7">
    <name type="scientific">Porites evermanni</name>
    <dbReference type="NCBI Taxonomy" id="104178"/>
    <lineage>
        <taxon>Eukaryota</taxon>
        <taxon>Metazoa</taxon>
        <taxon>Cnidaria</taxon>
        <taxon>Anthozoa</taxon>
        <taxon>Hexacorallia</taxon>
        <taxon>Scleractinia</taxon>
        <taxon>Fungiina</taxon>
        <taxon>Poritidae</taxon>
        <taxon>Porites</taxon>
    </lineage>
</organism>
<evidence type="ECO:0000313" key="6">
    <source>
        <dbReference type="EMBL" id="CAH3025362.1"/>
    </source>
</evidence>
<evidence type="ECO:0000313" key="7">
    <source>
        <dbReference type="Proteomes" id="UP001159427"/>
    </source>
</evidence>
<dbReference type="PRINTS" id="PR00370">
    <property type="entry name" value="FMOXYGENASE"/>
</dbReference>
<feature type="non-terminal residue" evidence="6">
    <location>
        <position position="1"/>
    </location>
</feature>
<reference evidence="6 7" key="1">
    <citation type="submission" date="2022-05" db="EMBL/GenBank/DDBJ databases">
        <authorList>
            <consortium name="Genoscope - CEA"/>
            <person name="William W."/>
        </authorList>
    </citation>
    <scope>NUCLEOTIDE SEQUENCE [LARGE SCALE GENOMIC DNA]</scope>
</reference>
<dbReference type="InterPro" id="IPR036188">
    <property type="entry name" value="FAD/NAD-bd_sf"/>
</dbReference>
<comment type="similarity">
    <text evidence="1">Belongs to the FMO family.</text>
</comment>
<dbReference type="InterPro" id="IPR050346">
    <property type="entry name" value="FMO-like"/>
</dbReference>
<keyword evidence="7" id="KW-1185">Reference proteome</keyword>
<proteinExistence type="inferred from homology"/>
<gene>
    <name evidence="6" type="ORF">PEVE_00025842</name>
</gene>
<evidence type="ECO:0000256" key="4">
    <source>
        <dbReference type="ARBA" id="ARBA00022857"/>
    </source>
</evidence>
<name>A0ABN8ME26_9CNID</name>
<dbReference type="SUPFAM" id="SSF51905">
    <property type="entry name" value="FAD/NAD(P)-binding domain"/>
    <property type="match status" value="4"/>
</dbReference>
<evidence type="ECO:0000256" key="2">
    <source>
        <dbReference type="ARBA" id="ARBA00022630"/>
    </source>
</evidence>
<keyword evidence="3" id="KW-0274">FAD</keyword>
<dbReference type="EMBL" id="CALNXI010000349">
    <property type="protein sequence ID" value="CAH3025362.1"/>
    <property type="molecule type" value="Genomic_DNA"/>
</dbReference>
<keyword evidence="2" id="KW-0285">Flavoprotein</keyword>
<dbReference type="Gene3D" id="3.50.50.60">
    <property type="entry name" value="FAD/NAD(P)-binding domain"/>
    <property type="match status" value="4"/>
</dbReference>
<comment type="caution">
    <text evidence="6">The sequence shown here is derived from an EMBL/GenBank/DDBJ whole genome shotgun (WGS) entry which is preliminary data.</text>
</comment>
<keyword evidence="4" id="KW-0521">NADP</keyword>
<dbReference type="InterPro" id="IPR000960">
    <property type="entry name" value="Flavin_mOase"/>
</dbReference>
<evidence type="ECO:0000256" key="3">
    <source>
        <dbReference type="ARBA" id="ARBA00022827"/>
    </source>
</evidence>